<comment type="caution">
    <text evidence="9">Lacks conserved residue(s) required for the propagation of feature annotation.</text>
</comment>
<dbReference type="GO" id="GO:0008270">
    <property type="term" value="F:zinc ion binding"/>
    <property type="evidence" value="ECO:0007669"/>
    <property type="project" value="UniProtKB-UniRule"/>
</dbReference>
<dbReference type="InterPro" id="IPR001506">
    <property type="entry name" value="Peptidase_M12A"/>
</dbReference>
<feature type="non-terminal residue" evidence="13">
    <location>
        <position position="1"/>
    </location>
</feature>
<sequence length="501" mass="57255">MGAVLGFETWDNGIYYYVHAGKKKFKHMTPLSERAQRIVVEAAALWQKQTCVPFTQIDADMAEKYYEYWQHYDIMDEKPLPMPETNVLFTYQSSDPGARTGAVANLGKVKRTDEHQVPNSVQLGEFAPPMTVVHEFGHTLGLAHTMMRGDRETYIHIAKEEYDVGDDRNFNTQRSFKGDYFKALDTPYDFGSTMHYSEMAFARGHRRTIVARPKYEVYRDTMGSAYLSFYDVYLVNRLYKCNEKCPPRPPNEQCQNGGYPNPSQPGCGGDCLCPSGFAPPYCQMRVMSCGRVVEITEDNPKGRVKLRRPKAREVLDEERIPNDGYVVSNDRRTTCNYFLTAPKGRRIKLTMDVVSTEEQNDSNKGCRNSALQIKITSDHRQTGVAFCHAHQSGTVLVTEGHIVPMLMFTTVHALWAHFTYELTDEPPTLTVADFEHSTSTYSHDEPAPSLDEMDPSGEFRKADYFDDRGWQDVLEDYLNEGYEPRPLFGLIFIAVVAYYLF</sequence>
<accession>A0AA36CWS8</accession>
<feature type="domain" description="CUB" evidence="11">
    <location>
        <begin position="289"/>
        <end position="425"/>
    </location>
</feature>
<evidence type="ECO:0000256" key="5">
    <source>
        <dbReference type="ARBA" id="ARBA00022833"/>
    </source>
</evidence>
<dbReference type="InterPro" id="IPR000859">
    <property type="entry name" value="CUB_dom"/>
</dbReference>
<comment type="cofactor">
    <cofactor evidence="10">
        <name>Zn(2+)</name>
        <dbReference type="ChEBI" id="CHEBI:29105"/>
    </cofactor>
    <text evidence="10">Binds 1 zinc ion per subunit.</text>
</comment>
<evidence type="ECO:0008006" key="15">
    <source>
        <dbReference type="Google" id="ProtNLM"/>
    </source>
</evidence>
<feature type="binding site" evidence="10">
    <location>
        <position position="134"/>
    </location>
    <ligand>
        <name>Zn(2+)</name>
        <dbReference type="ChEBI" id="CHEBI:29105"/>
        <note>catalytic</note>
    </ligand>
</feature>
<evidence type="ECO:0000313" key="14">
    <source>
        <dbReference type="Proteomes" id="UP001177023"/>
    </source>
</evidence>
<gene>
    <name evidence="13" type="ORF">MSPICULIGERA_LOCUS15080</name>
</gene>
<dbReference type="PANTHER" id="PTHR10127:SF793">
    <property type="entry name" value="ZINC METALLOPROTEINASE NAS-31"/>
    <property type="match status" value="1"/>
</dbReference>
<evidence type="ECO:0000256" key="9">
    <source>
        <dbReference type="PROSITE-ProRule" id="PRU00059"/>
    </source>
</evidence>
<dbReference type="SUPFAM" id="SSF55486">
    <property type="entry name" value="Metalloproteases ('zincins'), catalytic domain"/>
    <property type="match status" value="1"/>
</dbReference>
<dbReference type="InterPro" id="IPR024079">
    <property type="entry name" value="MetalloPept_cat_dom_sf"/>
</dbReference>
<feature type="domain" description="Peptidase M12A" evidence="12">
    <location>
        <begin position="3"/>
        <end position="242"/>
    </location>
</feature>
<evidence type="ECO:0000259" key="11">
    <source>
        <dbReference type="PROSITE" id="PS01180"/>
    </source>
</evidence>
<evidence type="ECO:0000256" key="8">
    <source>
        <dbReference type="ARBA" id="ARBA00023157"/>
    </source>
</evidence>
<keyword evidence="14" id="KW-1185">Reference proteome</keyword>
<evidence type="ECO:0000256" key="2">
    <source>
        <dbReference type="ARBA" id="ARBA00022670"/>
    </source>
</evidence>
<dbReference type="PROSITE" id="PS01180">
    <property type="entry name" value="CUB"/>
    <property type="match status" value="1"/>
</dbReference>
<protein>
    <recommendedName>
        <fullName evidence="15">Metalloendopeptidase</fullName>
    </recommendedName>
</protein>
<feature type="active site" evidence="10">
    <location>
        <position position="135"/>
    </location>
</feature>
<keyword evidence="8" id="KW-1015">Disulfide bond</keyword>
<dbReference type="PROSITE" id="PS51864">
    <property type="entry name" value="ASTACIN"/>
    <property type="match status" value="1"/>
</dbReference>
<keyword evidence="4 10" id="KW-0378">Hydrolase</keyword>
<evidence type="ECO:0000256" key="1">
    <source>
        <dbReference type="ARBA" id="ARBA00022536"/>
    </source>
</evidence>
<dbReference type="GO" id="GO:0004222">
    <property type="term" value="F:metalloendopeptidase activity"/>
    <property type="evidence" value="ECO:0007669"/>
    <property type="project" value="UniProtKB-UniRule"/>
</dbReference>
<dbReference type="PANTHER" id="PTHR10127">
    <property type="entry name" value="DISCOIDIN, CUB, EGF, LAMININ , AND ZINC METALLOPROTEASE DOMAIN CONTAINING"/>
    <property type="match status" value="1"/>
</dbReference>
<evidence type="ECO:0000259" key="12">
    <source>
        <dbReference type="PROSITE" id="PS51864"/>
    </source>
</evidence>
<proteinExistence type="predicted"/>
<keyword evidence="2 10" id="KW-0645">Protease</keyword>
<dbReference type="SMART" id="SM00235">
    <property type="entry name" value="ZnMc"/>
    <property type="match status" value="1"/>
</dbReference>
<dbReference type="AlphaFoldDB" id="A0AA36CWS8"/>
<organism evidence="13 14">
    <name type="scientific">Mesorhabditis spiculigera</name>
    <dbReference type="NCBI Taxonomy" id="96644"/>
    <lineage>
        <taxon>Eukaryota</taxon>
        <taxon>Metazoa</taxon>
        <taxon>Ecdysozoa</taxon>
        <taxon>Nematoda</taxon>
        <taxon>Chromadorea</taxon>
        <taxon>Rhabditida</taxon>
        <taxon>Rhabditina</taxon>
        <taxon>Rhabditomorpha</taxon>
        <taxon>Rhabditoidea</taxon>
        <taxon>Rhabditidae</taxon>
        <taxon>Mesorhabditinae</taxon>
        <taxon>Mesorhabditis</taxon>
    </lineage>
</organism>
<dbReference type="SUPFAM" id="SSF49854">
    <property type="entry name" value="Spermadhesin, CUB domain"/>
    <property type="match status" value="1"/>
</dbReference>
<name>A0AA36CWS8_9BILA</name>
<keyword evidence="7" id="KW-0865">Zymogen</keyword>
<dbReference type="Gene3D" id="3.40.390.10">
    <property type="entry name" value="Collagenase (Catalytic Domain)"/>
    <property type="match status" value="1"/>
</dbReference>
<dbReference type="InterPro" id="IPR006026">
    <property type="entry name" value="Peptidase_Metallo"/>
</dbReference>
<evidence type="ECO:0000313" key="13">
    <source>
        <dbReference type="EMBL" id="CAJ0576793.1"/>
    </source>
</evidence>
<dbReference type="EMBL" id="CATQJA010002647">
    <property type="protein sequence ID" value="CAJ0576793.1"/>
    <property type="molecule type" value="Genomic_DNA"/>
</dbReference>
<evidence type="ECO:0000256" key="10">
    <source>
        <dbReference type="PROSITE-ProRule" id="PRU01211"/>
    </source>
</evidence>
<keyword evidence="5 10" id="KW-0862">Zinc</keyword>
<feature type="binding site" evidence="10">
    <location>
        <position position="138"/>
    </location>
    <ligand>
        <name>Zn(2+)</name>
        <dbReference type="ChEBI" id="CHEBI:29105"/>
        <note>catalytic</note>
    </ligand>
</feature>
<comment type="caution">
    <text evidence="13">The sequence shown here is derived from an EMBL/GenBank/DDBJ whole genome shotgun (WGS) entry which is preliminary data.</text>
</comment>
<keyword evidence="1" id="KW-0245">EGF-like domain</keyword>
<feature type="binding site" evidence="10">
    <location>
        <position position="144"/>
    </location>
    <ligand>
        <name>Zn(2+)</name>
        <dbReference type="ChEBI" id="CHEBI:29105"/>
        <note>catalytic</note>
    </ligand>
</feature>
<dbReference type="Gene3D" id="2.60.120.290">
    <property type="entry name" value="Spermadhesin, CUB domain"/>
    <property type="match status" value="1"/>
</dbReference>
<dbReference type="InterPro" id="IPR035914">
    <property type="entry name" value="Sperma_CUB_dom_sf"/>
</dbReference>
<dbReference type="Proteomes" id="UP001177023">
    <property type="component" value="Unassembled WGS sequence"/>
</dbReference>
<evidence type="ECO:0000256" key="7">
    <source>
        <dbReference type="ARBA" id="ARBA00023145"/>
    </source>
</evidence>
<dbReference type="Pfam" id="PF01400">
    <property type="entry name" value="Astacin"/>
    <property type="match status" value="1"/>
</dbReference>
<evidence type="ECO:0000256" key="3">
    <source>
        <dbReference type="ARBA" id="ARBA00022723"/>
    </source>
</evidence>
<reference evidence="13" key="1">
    <citation type="submission" date="2023-06" db="EMBL/GenBank/DDBJ databases">
        <authorList>
            <person name="Delattre M."/>
        </authorList>
    </citation>
    <scope>NUCLEOTIDE SEQUENCE</scope>
    <source>
        <strain evidence="13">AF72</strain>
    </source>
</reference>
<evidence type="ECO:0000256" key="4">
    <source>
        <dbReference type="ARBA" id="ARBA00022801"/>
    </source>
</evidence>
<keyword evidence="6 10" id="KW-0482">Metalloprotease</keyword>
<evidence type="ECO:0000256" key="6">
    <source>
        <dbReference type="ARBA" id="ARBA00023049"/>
    </source>
</evidence>
<keyword evidence="3 10" id="KW-0479">Metal-binding</keyword>
<dbReference type="GO" id="GO:0006508">
    <property type="term" value="P:proteolysis"/>
    <property type="evidence" value="ECO:0007669"/>
    <property type="project" value="UniProtKB-KW"/>
</dbReference>